<sequence>MGIYLNPGAKKLQKALNSEIYIDKSGIIGYLNRVVDTEQCFVCVSRPRRFGKSMAANLISAYYDRTVDAKYLFQNMKIASEPEFTRYAGQYDVIKLNMQEFLSNSHDMGEMLALIKKSLLWDLLEAYPEFRYFDSENLSRTLMDIYRNTQRQVVIIIDEWDCVFREEKNHKQEQEAYLDFLRDLLKDKEYVALTYMTGILPIKKYGTHSALNMFSEFSMLDQGALAEYTGFSEDEVKGLCQRYDMDFVQAKEWYDGYYLEECGDIYSPRSVVQSMLMHKFNNYWNQTETFEALRLYIDMNFDGLRDAILTVMAGGRVEIDSRSFSNDMTTFHSADDVLTLLVHLGYLGYDFPNKEIFIPNKEIMDEFVTATTRSEWDEVLRSIKKSKELLQATLDGNETIVARGIAAAHLETSHIQYNDENALSYTVSLAYYAARECYQMIRELPTGKGFADVVFVPKARYANKPAIVVELKWNEEVDTAIEQIKRNNYPQVLKEWGSRNIILVGITYDKKSREHHCKIEKM</sequence>
<dbReference type="PANTHER" id="PTHR34825">
    <property type="entry name" value="CONSERVED PROTEIN, WITH A WEAK D-GALACTARATE DEHYDRATASE/ALTRONATE HYDROLASE DOMAIN"/>
    <property type="match status" value="1"/>
</dbReference>
<dbReference type="RefSeq" id="WP_074671672.1">
    <property type="nucleotide sequence ID" value="NZ_FNQG01000005.1"/>
</dbReference>
<dbReference type="InterPro" id="IPR027417">
    <property type="entry name" value="P-loop_NTPase"/>
</dbReference>
<dbReference type="EMBL" id="FNQG01000005">
    <property type="protein sequence ID" value="SDZ94195.1"/>
    <property type="molecule type" value="Genomic_DNA"/>
</dbReference>
<dbReference type="Proteomes" id="UP000183469">
    <property type="component" value="Unassembled WGS sequence"/>
</dbReference>
<accession>A0A1H3X452</accession>
<dbReference type="SUPFAM" id="SSF52540">
    <property type="entry name" value="P-loop containing nucleoside triphosphate hydrolases"/>
    <property type="match status" value="1"/>
</dbReference>
<gene>
    <name evidence="2" type="ORF">SAMN05660648_01285</name>
</gene>
<evidence type="ECO:0000313" key="3">
    <source>
        <dbReference type="Proteomes" id="UP000183469"/>
    </source>
</evidence>
<dbReference type="Gene3D" id="3.40.50.300">
    <property type="entry name" value="P-loop containing nucleotide triphosphate hydrolases"/>
    <property type="match status" value="1"/>
</dbReference>
<feature type="domain" description="AAA-ATPase-like" evidence="1">
    <location>
        <begin position="18"/>
        <end position="205"/>
    </location>
</feature>
<dbReference type="PANTHER" id="PTHR34825:SF1">
    <property type="entry name" value="AAA-ATPASE-LIKE DOMAIN-CONTAINING PROTEIN"/>
    <property type="match status" value="1"/>
</dbReference>
<dbReference type="Pfam" id="PF08011">
    <property type="entry name" value="PDDEXK_9"/>
    <property type="match status" value="1"/>
</dbReference>
<dbReference type="InterPro" id="IPR012547">
    <property type="entry name" value="PDDEXK_9"/>
</dbReference>
<organism evidence="2 3">
    <name type="scientific">Selenomonas ruminantium</name>
    <dbReference type="NCBI Taxonomy" id="971"/>
    <lineage>
        <taxon>Bacteria</taxon>
        <taxon>Bacillati</taxon>
        <taxon>Bacillota</taxon>
        <taxon>Negativicutes</taxon>
        <taxon>Selenomonadales</taxon>
        <taxon>Selenomonadaceae</taxon>
        <taxon>Selenomonas</taxon>
    </lineage>
</organism>
<reference evidence="2 3" key="1">
    <citation type="submission" date="2016-10" db="EMBL/GenBank/DDBJ databases">
        <authorList>
            <person name="de Groot N.N."/>
        </authorList>
    </citation>
    <scope>NUCLEOTIDE SEQUENCE [LARGE SCALE GENOMIC DNA]</scope>
    <source>
        <strain evidence="2 3">DSM 2872</strain>
    </source>
</reference>
<dbReference type="OrthoDB" id="1650748at2"/>
<evidence type="ECO:0000313" key="2">
    <source>
        <dbReference type="EMBL" id="SDZ94195.1"/>
    </source>
</evidence>
<proteinExistence type="predicted"/>
<protein>
    <submittedName>
        <fullName evidence="2">PD-(D/E)XK nuclease superfamily protein</fullName>
    </submittedName>
</protein>
<name>A0A1H3X452_SELRU</name>
<dbReference type="AlphaFoldDB" id="A0A1H3X452"/>
<dbReference type="Pfam" id="PF09820">
    <property type="entry name" value="AAA-ATPase_like"/>
    <property type="match status" value="1"/>
</dbReference>
<evidence type="ECO:0000259" key="1">
    <source>
        <dbReference type="Pfam" id="PF09820"/>
    </source>
</evidence>
<dbReference type="InterPro" id="IPR018631">
    <property type="entry name" value="AAA-ATPase-like_dom"/>
</dbReference>